<keyword evidence="1" id="KW-0472">Membrane</keyword>
<comment type="caution">
    <text evidence="2">The sequence shown here is derived from an EMBL/GenBank/DDBJ whole genome shotgun (WGS) entry which is preliminary data.</text>
</comment>
<reference evidence="2" key="1">
    <citation type="submission" date="2021-01" db="EMBL/GenBank/DDBJ databases">
        <title>Whole genome shotgun sequence of Rugosimonospora africana NBRC 104875.</title>
        <authorList>
            <person name="Komaki H."/>
            <person name="Tamura T."/>
        </authorList>
    </citation>
    <scope>NUCLEOTIDE SEQUENCE</scope>
    <source>
        <strain evidence="2">NBRC 104875</strain>
    </source>
</reference>
<protein>
    <submittedName>
        <fullName evidence="2">Uncharacterized protein</fullName>
    </submittedName>
</protein>
<organism evidence="2 3">
    <name type="scientific">Rugosimonospora africana</name>
    <dbReference type="NCBI Taxonomy" id="556532"/>
    <lineage>
        <taxon>Bacteria</taxon>
        <taxon>Bacillati</taxon>
        <taxon>Actinomycetota</taxon>
        <taxon>Actinomycetes</taxon>
        <taxon>Micromonosporales</taxon>
        <taxon>Micromonosporaceae</taxon>
        <taxon>Rugosimonospora</taxon>
    </lineage>
</organism>
<dbReference type="EMBL" id="BONZ01000134">
    <property type="protein sequence ID" value="GIH21493.1"/>
    <property type="molecule type" value="Genomic_DNA"/>
</dbReference>
<evidence type="ECO:0000256" key="1">
    <source>
        <dbReference type="SAM" id="Phobius"/>
    </source>
</evidence>
<gene>
    <name evidence="2" type="ORF">Raf01_96650</name>
</gene>
<sequence>MSDTWSYVIGAAVTAGGLLFNQWRSDRRESRRLSDERRREVERWDRDRERERELWRREDKLRWLDRRQEVYKALLHAFEPWVSDVRSWSAVGLPHSTMDQDQAHKRYLEQRTFDFQESMAHVGSVLAEVALIGSDGVRTCAQGLMAQLFAVEMFRSGDVPPPEGQKHPIVEEVDRRYDRLLKRVRHDIAVASLADADAVVEPVRSTTFTPSDLAHGRNQSPTGTAG</sequence>
<keyword evidence="1" id="KW-1133">Transmembrane helix</keyword>
<feature type="transmembrane region" description="Helical" evidence="1">
    <location>
        <begin position="6"/>
        <end position="23"/>
    </location>
</feature>
<evidence type="ECO:0000313" key="3">
    <source>
        <dbReference type="Proteomes" id="UP000642748"/>
    </source>
</evidence>
<accession>A0A8J3VX53</accession>
<dbReference type="Proteomes" id="UP000642748">
    <property type="component" value="Unassembled WGS sequence"/>
</dbReference>
<dbReference type="AlphaFoldDB" id="A0A8J3VX53"/>
<proteinExistence type="predicted"/>
<evidence type="ECO:0000313" key="2">
    <source>
        <dbReference type="EMBL" id="GIH21493.1"/>
    </source>
</evidence>
<name>A0A8J3VX53_9ACTN</name>
<keyword evidence="1" id="KW-0812">Transmembrane</keyword>
<keyword evidence="3" id="KW-1185">Reference proteome</keyword>